<dbReference type="PANTHER" id="PTHR43861:SF3">
    <property type="entry name" value="PUTATIVE (AFU_ORTHOLOGUE AFUA_2G14390)-RELATED"/>
    <property type="match status" value="1"/>
</dbReference>
<evidence type="ECO:0000313" key="3">
    <source>
        <dbReference type="Proteomes" id="UP001174691"/>
    </source>
</evidence>
<name>A0AA38VZG3_9PEZI</name>
<keyword evidence="1" id="KW-0808">Transferase</keyword>
<protein>
    <submittedName>
        <fullName evidence="2">S-adenosyl-L-methionine-dependent methyltransferase</fullName>
    </submittedName>
</protein>
<proteinExistence type="predicted"/>
<evidence type="ECO:0000256" key="1">
    <source>
        <dbReference type="ARBA" id="ARBA00022679"/>
    </source>
</evidence>
<dbReference type="AlphaFoldDB" id="A0AA38VZG3"/>
<reference evidence="2" key="1">
    <citation type="submission" date="2022-07" db="EMBL/GenBank/DDBJ databases">
        <title>Fungi with potential for degradation of polypropylene.</title>
        <authorList>
            <person name="Gostincar C."/>
        </authorList>
    </citation>
    <scope>NUCLEOTIDE SEQUENCE</scope>
    <source>
        <strain evidence="2">EXF-13287</strain>
    </source>
</reference>
<dbReference type="EMBL" id="JANBVN010000030">
    <property type="protein sequence ID" value="KAJ9160849.1"/>
    <property type="molecule type" value="Genomic_DNA"/>
</dbReference>
<dbReference type="CDD" id="cd02440">
    <property type="entry name" value="AdoMet_MTases"/>
    <property type="match status" value="1"/>
</dbReference>
<keyword evidence="3" id="KW-1185">Reference proteome</keyword>
<organism evidence="2 3">
    <name type="scientific">Coniochaeta hoffmannii</name>
    <dbReference type="NCBI Taxonomy" id="91930"/>
    <lineage>
        <taxon>Eukaryota</taxon>
        <taxon>Fungi</taxon>
        <taxon>Dikarya</taxon>
        <taxon>Ascomycota</taxon>
        <taxon>Pezizomycotina</taxon>
        <taxon>Sordariomycetes</taxon>
        <taxon>Sordariomycetidae</taxon>
        <taxon>Coniochaetales</taxon>
        <taxon>Coniochaetaceae</taxon>
        <taxon>Coniochaeta</taxon>
    </lineage>
</organism>
<comment type="caution">
    <text evidence="2">The sequence shown here is derived from an EMBL/GenBank/DDBJ whole genome shotgun (WGS) entry which is preliminary data.</text>
</comment>
<keyword evidence="2" id="KW-0489">Methyltransferase</keyword>
<dbReference type="PANTHER" id="PTHR43861">
    <property type="entry name" value="TRANS-ACONITATE 2-METHYLTRANSFERASE-RELATED"/>
    <property type="match status" value="1"/>
</dbReference>
<evidence type="ECO:0000313" key="2">
    <source>
        <dbReference type="EMBL" id="KAJ9160849.1"/>
    </source>
</evidence>
<dbReference type="GO" id="GO:0032259">
    <property type="term" value="P:methylation"/>
    <property type="evidence" value="ECO:0007669"/>
    <property type="project" value="UniProtKB-KW"/>
</dbReference>
<sequence>MSDTTAVNKQYFDKEAATYDTRHEKALNQIIENIRERLDFLGVDWAADDDSSGDEGEAQKGGKAKSTDKRPVRLLDYACGTGTISRALAPYTTQCVGIDLSEGMVSAYNTRAENQGISRDEMFAYQGNLCDPEDENPAAFSGAEFYNFDIAAVGLGFHHFDDPHLAARRLVARLRPGGVLMIIEFYAHGKLDAHHPAQHTVKHHGFSEEGMRDVFAQAGAGTDFAVADIGDITLVRPKEGTYEVSELKRRLFIARGTKV</sequence>
<accession>A0AA38VZG3</accession>
<dbReference type="InterPro" id="IPR029063">
    <property type="entry name" value="SAM-dependent_MTases_sf"/>
</dbReference>
<dbReference type="GO" id="GO:0008168">
    <property type="term" value="F:methyltransferase activity"/>
    <property type="evidence" value="ECO:0007669"/>
    <property type="project" value="UniProtKB-KW"/>
</dbReference>
<dbReference type="Pfam" id="PF13489">
    <property type="entry name" value="Methyltransf_23"/>
    <property type="match status" value="1"/>
</dbReference>
<gene>
    <name evidence="2" type="ORF">NKR19_g2864</name>
</gene>
<dbReference type="Gene3D" id="3.40.50.150">
    <property type="entry name" value="Vaccinia Virus protein VP39"/>
    <property type="match status" value="1"/>
</dbReference>
<dbReference type="Proteomes" id="UP001174691">
    <property type="component" value="Unassembled WGS sequence"/>
</dbReference>
<dbReference type="SUPFAM" id="SSF53335">
    <property type="entry name" value="S-adenosyl-L-methionine-dependent methyltransferases"/>
    <property type="match status" value="1"/>
</dbReference>